<gene>
    <name evidence="4" type="ORF">ACFFUU_06175</name>
</gene>
<dbReference type="InterPro" id="IPR026444">
    <property type="entry name" value="Secre_tail"/>
</dbReference>
<evidence type="ECO:0000313" key="4">
    <source>
        <dbReference type="EMBL" id="MFB9089178.1"/>
    </source>
</evidence>
<dbReference type="Proteomes" id="UP001589576">
    <property type="component" value="Unassembled WGS sequence"/>
</dbReference>
<dbReference type="EMBL" id="JBHMFB010000016">
    <property type="protein sequence ID" value="MFB9089178.1"/>
    <property type="molecule type" value="Genomic_DNA"/>
</dbReference>
<keyword evidence="5" id="KW-1185">Reference proteome</keyword>
<dbReference type="Pfam" id="PF18962">
    <property type="entry name" value="Por_Secre_tail"/>
    <property type="match status" value="1"/>
</dbReference>
<evidence type="ECO:0000256" key="2">
    <source>
        <dbReference type="SAM" id="SignalP"/>
    </source>
</evidence>
<dbReference type="NCBIfam" id="TIGR04183">
    <property type="entry name" value="Por_Secre_tail"/>
    <property type="match status" value="1"/>
</dbReference>
<keyword evidence="1 2" id="KW-0732">Signal</keyword>
<accession>A0ABV5GDK0</accession>
<dbReference type="RefSeq" id="WP_290286140.1">
    <property type="nucleotide sequence ID" value="NZ_JAUFQN010000019.1"/>
</dbReference>
<feature type="chain" id="PRO_5045927816" evidence="2">
    <location>
        <begin position="20"/>
        <end position="608"/>
    </location>
</feature>
<evidence type="ECO:0000313" key="5">
    <source>
        <dbReference type="Proteomes" id="UP001589576"/>
    </source>
</evidence>
<sequence>MKTTLYFFCFLFSVNLALAQLNITGTSFVYNKGSLVFVTNEVNIKDATSNFYLRNEGQLLQGSTVLNGLNKGVGKLSVFQEGTTNNFAYNYWCSPTGNASAGVGNENFGITMLNVPTTNTASTAAINSGSYNGFSSAGFLSIADFWIFRFLAQPGYAGWTHSFSTSNIAAGQGFTMKGTTGTDATDVGEAALNNPGSKQRYDFRGKPNDGDIDITVANGNWTLTGNPYPSAIDLSAFLIDAANCTGIAYFWEQDKSVNSHLLLSYRGGYGTFSPVLRGGSGIYVPATFYSYDITGVLLPLTSSSPMNSYARTFAPIGQGFMIEGNALGTTVTMKNAYRVFQKENAINSVFEKNGQTSHTNSGNFLPPIQSVSGFDYTTVSTDEVPQIRFNTMLNNEAIKQVVLAFDSAATDGVDHAKDAKNPDDSSLDMNFLLNDKEYVISVIQFDENKRIPVSFKCATNAVFKITVVDIRNFDQANAVYLFDSETGLYHDIKNSEYEFSLPTGTYNSRFQITFKNDALSVSGNTVSTVMVVQNNANDLLTVLNPNLIDINTVTLFDITGKLLFNKEKVGTNSSYQYSTASFSDGVYLVKIQSIDGQSKTHKIIVSSN</sequence>
<feature type="signal peptide" evidence="2">
    <location>
        <begin position="1"/>
        <end position="19"/>
    </location>
</feature>
<proteinExistence type="predicted"/>
<name>A0ABV5GDK0_9FLAO</name>
<protein>
    <submittedName>
        <fullName evidence="4">T9SS type A sorting domain-containing protein</fullName>
    </submittedName>
</protein>
<evidence type="ECO:0000259" key="3">
    <source>
        <dbReference type="Pfam" id="PF18962"/>
    </source>
</evidence>
<comment type="caution">
    <text evidence="4">The sequence shown here is derived from an EMBL/GenBank/DDBJ whole genome shotgun (WGS) entry which is preliminary data.</text>
</comment>
<feature type="domain" description="Secretion system C-terminal sorting" evidence="3">
    <location>
        <begin position="536"/>
        <end position="605"/>
    </location>
</feature>
<evidence type="ECO:0000256" key="1">
    <source>
        <dbReference type="ARBA" id="ARBA00022729"/>
    </source>
</evidence>
<reference evidence="4 5" key="1">
    <citation type="submission" date="2024-09" db="EMBL/GenBank/DDBJ databases">
        <authorList>
            <person name="Sun Q."/>
            <person name="Mori K."/>
        </authorList>
    </citation>
    <scope>NUCLEOTIDE SEQUENCE [LARGE SCALE GENOMIC DNA]</scope>
    <source>
        <strain evidence="4 5">CECT 8460</strain>
    </source>
</reference>
<organism evidence="4 5">
    <name type="scientific">Flavobacterium paronense</name>
    <dbReference type="NCBI Taxonomy" id="1392775"/>
    <lineage>
        <taxon>Bacteria</taxon>
        <taxon>Pseudomonadati</taxon>
        <taxon>Bacteroidota</taxon>
        <taxon>Flavobacteriia</taxon>
        <taxon>Flavobacteriales</taxon>
        <taxon>Flavobacteriaceae</taxon>
        <taxon>Flavobacterium</taxon>
    </lineage>
</organism>